<gene>
    <name evidence="9" type="ORF">Prubr_33980</name>
</gene>
<accession>A0A810MZ19</accession>
<dbReference type="KEGG" id="pry:Prubr_33980"/>
<evidence type="ECO:0008006" key="11">
    <source>
        <dbReference type="Google" id="ProtNLM"/>
    </source>
</evidence>
<keyword evidence="4 8" id="KW-0812">Transmembrane</keyword>
<evidence type="ECO:0000256" key="2">
    <source>
        <dbReference type="ARBA" id="ARBA00010792"/>
    </source>
</evidence>
<reference evidence="9" key="1">
    <citation type="submission" date="2020-08" db="EMBL/GenBank/DDBJ databases">
        <title>Whole genome shotgun sequence of Polymorphospora rubra NBRC 101157.</title>
        <authorList>
            <person name="Komaki H."/>
            <person name="Tamura T."/>
        </authorList>
    </citation>
    <scope>NUCLEOTIDE SEQUENCE</scope>
    <source>
        <strain evidence="9">NBRC 101157</strain>
    </source>
</reference>
<dbReference type="Proteomes" id="UP000680866">
    <property type="component" value="Chromosome"/>
</dbReference>
<organism evidence="9 10">
    <name type="scientific">Polymorphospora rubra</name>
    <dbReference type="NCBI Taxonomy" id="338584"/>
    <lineage>
        <taxon>Bacteria</taxon>
        <taxon>Bacillati</taxon>
        <taxon>Actinomycetota</taxon>
        <taxon>Actinomycetes</taxon>
        <taxon>Micromonosporales</taxon>
        <taxon>Micromonosporaceae</taxon>
        <taxon>Polymorphospora</taxon>
    </lineage>
</organism>
<evidence type="ECO:0000256" key="7">
    <source>
        <dbReference type="SAM" id="MobiDB-lite"/>
    </source>
</evidence>
<evidence type="ECO:0000256" key="4">
    <source>
        <dbReference type="ARBA" id="ARBA00022692"/>
    </source>
</evidence>
<keyword evidence="6 8" id="KW-0472">Membrane</keyword>
<feature type="transmembrane region" description="Helical" evidence="8">
    <location>
        <begin position="290"/>
        <end position="314"/>
    </location>
</feature>
<sequence>MGGSRTRDLSATRWRPYPSPNGDPEVDDRASQPYAGRRTFGARAVRRRCATVDTWAHVRHLSGPAAYRDGRRHVPDTTGTRSPPLADRAEVTLTELLTASPTWAYLALLGLLAVDAFVPVVPTQAVMITGGALTVYGQLDLRLTVAVGAVGMFAGDLACYLLGRWTPAGARLPALRRPGIRPATPDPPDGTGPEFPPDGATAPLLGAARRWARARRVASRFGRGLRRPGPLVILLCRFVPGGRMAACFHAGRARYPARLFVTYDAVAALGWATYGGLVGHAGGSALTQSAWRLLAVAAVAAVVFAGAGWALALADPAGRRAARATPARAASAEGPPR</sequence>
<dbReference type="EMBL" id="AP023359">
    <property type="protein sequence ID" value="BCJ66377.1"/>
    <property type="molecule type" value="Genomic_DNA"/>
</dbReference>
<evidence type="ECO:0000313" key="10">
    <source>
        <dbReference type="Proteomes" id="UP000680866"/>
    </source>
</evidence>
<comment type="subcellular location">
    <subcellularLocation>
        <location evidence="1">Cell membrane</location>
        <topology evidence="1">Multi-pass membrane protein</topology>
    </subcellularLocation>
</comment>
<dbReference type="AlphaFoldDB" id="A0A810MZ19"/>
<comment type="similarity">
    <text evidence="2">Belongs to the DedA family.</text>
</comment>
<dbReference type="PANTHER" id="PTHR42709">
    <property type="entry name" value="ALKALINE PHOSPHATASE LIKE PROTEIN"/>
    <property type="match status" value="1"/>
</dbReference>
<evidence type="ECO:0000256" key="1">
    <source>
        <dbReference type="ARBA" id="ARBA00004651"/>
    </source>
</evidence>
<evidence type="ECO:0000256" key="6">
    <source>
        <dbReference type="ARBA" id="ARBA00023136"/>
    </source>
</evidence>
<keyword evidence="3" id="KW-1003">Cell membrane</keyword>
<keyword evidence="10" id="KW-1185">Reference proteome</keyword>
<evidence type="ECO:0000256" key="3">
    <source>
        <dbReference type="ARBA" id="ARBA00022475"/>
    </source>
</evidence>
<dbReference type="GO" id="GO:0005886">
    <property type="term" value="C:plasma membrane"/>
    <property type="evidence" value="ECO:0007669"/>
    <property type="project" value="UniProtKB-SubCell"/>
</dbReference>
<evidence type="ECO:0000256" key="8">
    <source>
        <dbReference type="SAM" id="Phobius"/>
    </source>
</evidence>
<feature type="transmembrane region" description="Helical" evidence="8">
    <location>
        <begin position="141"/>
        <end position="162"/>
    </location>
</feature>
<feature type="region of interest" description="Disordered" evidence="7">
    <location>
        <begin position="176"/>
        <end position="198"/>
    </location>
</feature>
<dbReference type="PANTHER" id="PTHR42709:SF6">
    <property type="entry name" value="UNDECAPRENYL PHOSPHATE TRANSPORTER A"/>
    <property type="match status" value="1"/>
</dbReference>
<proteinExistence type="inferred from homology"/>
<feature type="compositionally biased region" description="Pro residues" evidence="7">
    <location>
        <begin position="184"/>
        <end position="196"/>
    </location>
</feature>
<feature type="region of interest" description="Disordered" evidence="7">
    <location>
        <begin position="1"/>
        <end position="35"/>
    </location>
</feature>
<evidence type="ECO:0000313" key="9">
    <source>
        <dbReference type="EMBL" id="BCJ66377.1"/>
    </source>
</evidence>
<feature type="transmembrane region" description="Helical" evidence="8">
    <location>
        <begin position="103"/>
        <end position="121"/>
    </location>
</feature>
<keyword evidence="5 8" id="KW-1133">Transmembrane helix</keyword>
<evidence type="ECO:0000256" key="5">
    <source>
        <dbReference type="ARBA" id="ARBA00022989"/>
    </source>
</evidence>
<feature type="transmembrane region" description="Helical" evidence="8">
    <location>
        <begin position="259"/>
        <end position="278"/>
    </location>
</feature>
<protein>
    <recommendedName>
        <fullName evidence="11">DedA family protein</fullName>
    </recommendedName>
</protein>
<feature type="compositionally biased region" description="Basic and acidic residues" evidence="7">
    <location>
        <begin position="1"/>
        <end position="10"/>
    </location>
</feature>
<name>A0A810MZ19_9ACTN</name>
<dbReference type="InterPro" id="IPR051311">
    <property type="entry name" value="DedA_domain"/>
</dbReference>